<comment type="caution">
    <text evidence="1">The sequence shown here is derived from an EMBL/GenBank/DDBJ whole genome shotgun (WGS) entry which is preliminary data.</text>
</comment>
<dbReference type="SUPFAM" id="SSF54427">
    <property type="entry name" value="NTF2-like"/>
    <property type="match status" value="1"/>
</dbReference>
<reference evidence="2" key="1">
    <citation type="journal article" date="2019" name="Int. J. Syst. Evol. Microbiol.">
        <title>The Global Catalogue of Microorganisms (GCM) 10K type strain sequencing project: providing services to taxonomists for standard genome sequencing and annotation.</title>
        <authorList>
            <consortium name="The Broad Institute Genomics Platform"/>
            <consortium name="The Broad Institute Genome Sequencing Center for Infectious Disease"/>
            <person name="Wu L."/>
            <person name="Ma J."/>
        </authorList>
    </citation>
    <scope>NUCLEOTIDE SEQUENCE [LARGE SCALE GENOMIC DNA]</scope>
    <source>
        <strain evidence="2">JCM 17933</strain>
    </source>
</reference>
<organism evidence="1 2">
    <name type="scientific">Actinoallomurus oryzae</name>
    <dbReference type="NCBI Taxonomy" id="502180"/>
    <lineage>
        <taxon>Bacteria</taxon>
        <taxon>Bacillati</taxon>
        <taxon>Actinomycetota</taxon>
        <taxon>Actinomycetes</taxon>
        <taxon>Streptosporangiales</taxon>
        <taxon>Thermomonosporaceae</taxon>
        <taxon>Actinoallomurus</taxon>
    </lineage>
</organism>
<dbReference type="RefSeq" id="WP_345472793.1">
    <property type="nucleotide sequence ID" value="NZ_BAABHF010000046.1"/>
</dbReference>
<dbReference type="Proteomes" id="UP001500503">
    <property type="component" value="Unassembled WGS sequence"/>
</dbReference>
<sequence>MDIDVDQIVDHYVAVWNEPDPELRRSAIAGLWAEDGIELVESTRFQGHEELDARIAEAHKEFVVNREFTVTSANDTFAHHDAVTFTIQLTTKDGELAWAARVFLILGEDELIRYDYQFTVKPLTV</sequence>
<evidence type="ECO:0000313" key="2">
    <source>
        <dbReference type="Proteomes" id="UP001500503"/>
    </source>
</evidence>
<name>A0ABP8QXZ1_9ACTN</name>
<evidence type="ECO:0000313" key="1">
    <source>
        <dbReference type="EMBL" id="GAA4512841.1"/>
    </source>
</evidence>
<dbReference type="InterPro" id="IPR032710">
    <property type="entry name" value="NTF2-like_dom_sf"/>
</dbReference>
<keyword evidence="2" id="KW-1185">Reference proteome</keyword>
<gene>
    <name evidence="1" type="ORF">GCM10023191_079160</name>
</gene>
<proteinExistence type="predicted"/>
<dbReference type="EMBL" id="BAABHF010000046">
    <property type="protein sequence ID" value="GAA4512841.1"/>
    <property type="molecule type" value="Genomic_DNA"/>
</dbReference>
<dbReference type="Gene3D" id="3.10.450.50">
    <property type="match status" value="1"/>
</dbReference>
<accession>A0ABP8QXZ1</accession>
<evidence type="ECO:0008006" key="3">
    <source>
        <dbReference type="Google" id="ProtNLM"/>
    </source>
</evidence>
<protein>
    <recommendedName>
        <fullName evidence="3">SnoaL-like domain-containing protein</fullName>
    </recommendedName>
</protein>